<evidence type="ECO:0000259" key="13">
    <source>
        <dbReference type="PROSITE" id="PS50109"/>
    </source>
</evidence>
<dbReference type="PANTHER" id="PTHR45436:SF5">
    <property type="entry name" value="SENSOR HISTIDINE KINASE TRCS"/>
    <property type="match status" value="1"/>
</dbReference>
<dbReference type="InterPro" id="IPR005467">
    <property type="entry name" value="His_kinase_dom"/>
</dbReference>
<keyword evidence="10" id="KW-0902">Two-component regulatory system</keyword>
<dbReference type="SUPFAM" id="SSF55874">
    <property type="entry name" value="ATPase domain of HSP90 chaperone/DNA topoisomerase II/histidine kinase"/>
    <property type="match status" value="1"/>
</dbReference>
<evidence type="ECO:0000256" key="3">
    <source>
        <dbReference type="ARBA" id="ARBA00012438"/>
    </source>
</evidence>
<comment type="caution">
    <text evidence="15">The sequence shown here is derived from an EMBL/GenBank/DDBJ whole genome shotgun (WGS) entry which is preliminary data.</text>
</comment>
<keyword evidence="11 12" id="KW-0472">Membrane</keyword>
<organism evidence="15 16">
    <name type="scientific">Sporotomaculum syntrophicum</name>
    <dbReference type="NCBI Taxonomy" id="182264"/>
    <lineage>
        <taxon>Bacteria</taxon>
        <taxon>Bacillati</taxon>
        <taxon>Bacillota</taxon>
        <taxon>Clostridia</taxon>
        <taxon>Eubacteriales</taxon>
        <taxon>Desulfallaceae</taxon>
        <taxon>Sporotomaculum</taxon>
    </lineage>
</organism>
<dbReference type="PANTHER" id="PTHR45436">
    <property type="entry name" value="SENSOR HISTIDINE KINASE YKOH"/>
    <property type="match status" value="1"/>
</dbReference>
<dbReference type="Pfam" id="PF00672">
    <property type="entry name" value="HAMP"/>
    <property type="match status" value="1"/>
</dbReference>
<proteinExistence type="predicted"/>
<keyword evidence="16" id="KW-1185">Reference proteome</keyword>
<name>A0A9D2WPY5_9FIRM</name>
<dbReference type="SUPFAM" id="SSF47384">
    <property type="entry name" value="Homodimeric domain of signal transducing histidine kinase"/>
    <property type="match status" value="1"/>
</dbReference>
<dbReference type="Gene3D" id="3.30.565.10">
    <property type="entry name" value="Histidine kinase-like ATPase, C-terminal domain"/>
    <property type="match status" value="1"/>
</dbReference>
<sequence length="471" mass="51939">MHLRTKLTLLYTGVLGLALLILTAVLLFATSHTLYKEVDEGIAARAASLVKSIRVTSSLFSLRELVLPDVDVFATPDTYLQVVDSRGNVVSRSSNLGGQYLPLGEYTLRRALQGESFYETVLSGGQQIRVYSVPLVVEGDLVGLLQVGQALSTVHNLLNRLRFFIALVGTASLIFAALLGWLLSRTALRPLDKITKTAASIEIGSDLSRRIEYNGPADELGRLVDTLNAMLKRLETMYYQLQQSYELQRRFVSDASHELRTPLTTIRGNAELLLKVQDGDPVLMAEALNDITDEARRLSRLVEDLLVLARADAGFIPEKETVLLAELIQGVVRKARFLAADRGFIIDEQYPAQAKVQVNRDYFSQLMFILLDNAFKYSPSGGTVKLTAAKTKEGWVEIAVTDQGPGLTPGDEDRIFDRFYRSESTRGQEGSGLGLSIARWIVDRHGGFIAAANRPEGGSVFTVQLPLYDEA</sequence>
<evidence type="ECO:0000256" key="6">
    <source>
        <dbReference type="ARBA" id="ARBA00022679"/>
    </source>
</evidence>
<feature type="domain" description="HAMP" evidence="14">
    <location>
        <begin position="185"/>
        <end position="239"/>
    </location>
</feature>
<dbReference type="Proteomes" id="UP000798488">
    <property type="component" value="Unassembled WGS sequence"/>
</dbReference>
<evidence type="ECO:0000256" key="1">
    <source>
        <dbReference type="ARBA" id="ARBA00000085"/>
    </source>
</evidence>
<dbReference type="SMART" id="SM00304">
    <property type="entry name" value="HAMP"/>
    <property type="match status" value="1"/>
</dbReference>
<evidence type="ECO:0000256" key="11">
    <source>
        <dbReference type="ARBA" id="ARBA00023136"/>
    </source>
</evidence>
<dbReference type="SMART" id="SM00387">
    <property type="entry name" value="HATPase_c"/>
    <property type="match status" value="1"/>
</dbReference>
<dbReference type="GO" id="GO:0000155">
    <property type="term" value="F:phosphorelay sensor kinase activity"/>
    <property type="evidence" value="ECO:0007669"/>
    <property type="project" value="InterPro"/>
</dbReference>
<dbReference type="PROSITE" id="PS50109">
    <property type="entry name" value="HIS_KIN"/>
    <property type="match status" value="1"/>
</dbReference>
<evidence type="ECO:0000256" key="4">
    <source>
        <dbReference type="ARBA" id="ARBA00022475"/>
    </source>
</evidence>
<comment type="catalytic activity">
    <reaction evidence="1">
        <text>ATP + protein L-histidine = ADP + protein N-phospho-L-histidine.</text>
        <dbReference type="EC" id="2.7.13.3"/>
    </reaction>
</comment>
<dbReference type="Gene3D" id="6.10.340.10">
    <property type="match status" value="1"/>
</dbReference>
<dbReference type="CDD" id="cd00075">
    <property type="entry name" value="HATPase"/>
    <property type="match status" value="1"/>
</dbReference>
<evidence type="ECO:0000313" key="15">
    <source>
        <dbReference type="EMBL" id="KAF1085425.1"/>
    </source>
</evidence>
<dbReference type="GO" id="GO:0005886">
    <property type="term" value="C:plasma membrane"/>
    <property type="evidence" value="ECO:0007669"/>
    <property type="project" value="UniProtKB-SubCell"/>
</dbReference>
<dbReference type="Pfam" id="PF00512">
    <property type="entry name" value="HisKA"/>
    <property type="match status" value="1"/>
</dbReference>
<dbReference type="Gene3D" id="1.10.287.130">
    <property type="match status" value="1"/>
</dbReference>
<feature type="transmembrane region" description="Helical" evidence="12">
    <location>
        <begin position="7"/>
        <end position="29"/>
    </location>
</feature>
<reference evidence="15" key="1">
    <citation type="submission" date="2016-02" db="EMBL/GenBank/DDBJ databases">
        <title>Draft Genome Sequence of Sporotomaculum syntrophicum Strain FB, a Syntrophic Benzoate Degrader.</title>
        <authorList>
            <person name="Nobu M.K."/>
            <person name="Narihiro T."/>
            <person name="Qiu Y.-L."/>
            <person name="Ohashi A."/>
            <person name="Liu W.-T."/>
            <person name="Yuji S."/>
        </authorList>
    </citation>
    <scope>NUCLEOTIDE SEQUENCE</scope>
    <source>
        <strain evidence="15">FB</strain>
    </source>
</reference>
<dbReference type="OrthoDB" id="112712at2"/>
<evidence type="ECO:0000256" key="5">
    <source>
        <dbReference type="ARBA" id="ARBA00022553"/>
    </source>
</evidence>
<dbReference type="InterPro" id="IPR003660">
    <property type="entry name" value="HAMP_dom"/>
</dbReference>
<feature type="domain" description="Histidine kinase" evidence="13">
    <location>
        <begin position="254"/>
        <end position="469"/>
    </location>
</feature>
<evidence type="ECO:0000313" key="16">
    <source>
        <dbReference type="Proteomes" id="UP000798488"/>
    </source>
</evidence>
<dbReference type="PRINTS" id="PR00344">
    <property type="entry name" value="BCTRLSENSOR"/>
</dbReference>
<evidence type="ECO:0000256" key="10">
    <source>
        <dbReference type="ARBA" id="ARBA00023012"/>
    </source>
</evidence>
<dbReference type="CDD" id="cd06225">
    <property type="entry name" value="HAMP"/>
    <property type="match status" value="1"/>
</dbReference>
<dbReference type="PROSITE" id="PS50885">
    <property type="entry name" value="HAMP"/>
    <property type="match status" value="1"/>
</dbReference>
<protein>
    <recommendedName>
        <fullName evidence="3">histidine kinase</fullName>
        <ecNumber evidence="3">2.7.13.3</ecNumber>
    </recommendedName>
</protein>
<evidence type="ECO:0000256" key="12">
    <source>
        <dbReference type="SAM" id="Phobius"/>
    </source>
</evidence>
<comment type="subcellular location">
    <subcellularLocation>
        <location evidence="2">Cell membrane</location>
        <topology evidence="2">Multi-pass membrane protein</topology>
    </subcellularLocation>
</comment>
<dbReference type="InterPro" id="IPR029151">
    <property type="entry name" value="Sensor-like_sf"/>
</dbReference>
<dbReference type="InterPro" id="IPR036097">
    <property type="entry name" value="HisK_dim/P_sf"/>
</dbReference>
<dbReference type="InterPro" id="IPR050428">
    <property type="entry name" value="TCS_sensor_his_kinase"/>
</dbReference>
<keyword evidence="9 12" id="KW-1133">Transmembrane helix</keyword>
<dbReference type="InterPro" id="IPR036890">
    <property type="entry name" value="HATPase_C_sf"/>
</dbReference>
<dbReference type="AlphaFoldDB" id="A0A9D2WPY5"/>
<dbReference type="InterPro" id="IPR003594">
    <property type="entry name" value="HATPase_dom"/>
</dbReference>
<dbReference type="CDD" id="cd00082">
    <property type="entry name" value="HisKA"/>
    <property type="match status" value="1"/>
</dbReference>
<accession>A0A9D2WPY5</accession>
<dbReference type="FunFam" id="3.30.565.10:FF:000006">
    <property type="entry name" value="Sensor histidine kinase WalK"/>
    <property type="match status" value="1"/>
</dbReference>
<dbReference type="FunFam" id="1.10.287.130:FF:000001">
    <property type="entry name" value="Two-component sensor histidine kinase"/>
    <property type="match status" value="1"/>
</dbReference>
<dbReference type="InterPro" id="IPR004358">
    <property type="entry name" value="Sig_transdc_His_kin-like_C"/>
</dbReference>
<evidence type="ECO:0000259" key="14">
    <source>
        <dbReference type="PROSITE" id="PS50885"/>
    </source>
</evidence>
<evidence type="ECO:0000256" key="7">
    <source>
        <dbReference type="ARBA" id="ARBA00022692"/>
    </source>
</evidence>
<dbReference type="SUPFAM" id="SSF103190">
    <property type="entry name" value="Sensory domain-like"/>
    <property type="match status" value="1"/>
</dbReference>
<evidence type="ECO:0000256" key="2">
    <source>
        <dbReference type="ARBA" id="ARBA00004651"/>
    </source>
</evidence>
<keyword evidence="6 15" id="KW-0808">Transferase</keyword>
<keyword evidence="8 15" id="KW-0418">Kinase</keyword>
<keyword evidence="7 12" id="KW-0812">Transmembrane</keyword>
<evidence type="ECO:0000256" key="8">
    <source>
        <dbReference type="ARBA" id="ARBA00022777"/>
    </source>
</evidence>
<evidence type="ECO:0000256" key="9">
    <source>
        <dbReference type="ARBA" id="ARBA00022989"/>
    </source>
</evidence>
<dbReference type="SUPFAM" id="SSF158472">
    <property type="entry name" value="HAMP domain-like"/>
    <property type="match status" value="1"/>
</dbReference>
<dbReference type="EMBL" id="LSRS01000003">
    <property type="protein sequence ID" value="KAF1085425.1"/>
    <property type="molecule type" value="Genomic_DNA"/>
</dbReference>
<dbReference type="SMART" id="SM00388">
    <property type="entry name" value="HisKA"/>
    <property type="match status" value="1"/>
</dbReference>
<gene>
    <name evidence="15" type="primary">arlS_2</name>
    <name evidence="15" type="ORF">SPSYN_01566</name>
</gene>
<dbReference type="RefSeq" id="WP_161821891.1">
    <property type="nucleotide sequence ID" value="NZ_LSRS01000003.1"/>
</dbReference>
<feature type="transmembrane region" description="Helical" evidence="12">
    <location>
        <begin position="161"/>
        <end position="183"/>
    </location>
</feature>
<keyword evidence="5" id="KW-0597">Phosphoprotein</keyword>
<keyword evidence="4" id="KW-1003">Cell membrane</keyword>
<dbReference type="EC" id="2.7.13.3" evidence="3"/>
<dbReference type="Pfam" id="PF02518">
    <property type="entry name" value="HATPase_c"/>
    <property type="match status" value="1"/>
</dbReference>
<dbReference type="InterPro" id="IPR003661">
    <property type="entry name" value="HisK_dim/P_dom"/>
</dbReference>